<feature type="domain" description="AMP-dependent synthetase/ligase" evidence="3">
    <location>
        <begin position="95"/>
        <end position="361"/>
    </location>
</feature>
<evidence type="ECO:0000313" key="6">
    <source>
        <dbReference type="Proteomes" id="UP000807353"/>
    </source>
</evidence>
<dbReference type="Pfam" id="PF07993">
    <property type="entry name" value="NAD_binding_4"/>
    <property type="match status" value="1"/>
</dbReference>
<feature type="domain" description="Thioester reductase (TE)" evidence="4">
    <location>
        <begin position="712"/>
        <end position="964"/>
    </location>
</feature>
<dbReference type="SUPFAM" id="SSF56801">
    <property type="entry name" value="Acetyl-CoA synthetase-like"/>
    <property type="match status" value="1"/>
</dbReference>
<organism evidence="5 6">
    <name type="scientific">Collybia nuda</name>
    <dbReference type="NCBI Taxonomy" id="64659"/>
    <lineage>
        <taxon>Eukaryota</taxon>
        <taxon>Fungi</taxon>
        <taxon>Dikarya</taxon>
        <taxon>Basidiomycota</taxon>
        <taxon>Agaricomycotina</taxon>
        <taxon>Agaricomycetes</taxon>
        <taxon>Agaricomycetidae</taxon>
        <taxon>Agaricales</taxon>
        <taxon>Tricholomatineae</taxon>
        <taxon>Clitocybaceae</taxon>
        <taxon>Collybia</taxon>
    </lineage>
</organism>
<sequence>MEAPAFVTPQAVTSTTFQPPSLHENSTISEIYDFHLHENGNHPLFVYDGNGGEIHTICWRRAVQAIYKAGTLVRTLIGALDESKAPTIAILAVIDQLSYFALTAGIIRAGYRAFPISPRNSAAGVASLLQKMAVKYIFVSGDQAMRELAAAACAVDNNTEENVAEVRFLEAPLFETLFGKCMESSDAAFQQLPPARKRNVDDVAMVLHSSGSTSFPKPILITHRNLLQWGSQPYYGETDVCGRILSNHTLPFFHAMGVVSISWATMVGITLSNFAPSNPPIIPTPDRVYSSAIATKSRLIFCVPAFLEEWSQDAKKVDALRKFDAILFGGGPIQKVVGDELVEKGVCLYPFYGATEIGGTSKFLAKRLPKEGWEYFQISPHTDPIFQEQETENTFRLLFRNTFSHTLTVTNTQMSGIDMYDTNDLLIRHRSNAKLWKIYGRSDDQIMHSTGEKTNPVPMETIMNRHPAIFCTIIFGRGRFQAGVLVEPNIGYKFDPNDLERLAEFRNLIWSSIEEANKFGPSHSRIFKELVLVANHSKPFQYTAKGTPRRQIILNDYEQEIRQGYDSIEESSQPDILLPRLFTFDTCLDFTLSVVKKVMGRAPTIDEDIFQNGCDSLQATWIRNTILHTLRQTTKCSIKDIPINFVYLHPTVNRLSQYLARITQGGVLSPDIEEERAVTAREMQGLVEKYTYGFPQRQTVLCPNPTSEVVFLTGSTGGLGCYLLERLVLTPSILRIYAFNRKANTASYERQREAFKDRGIDVSIINSQKITFLEGDTSQDKLGLHPSLYEEVRTTITCIIHNAWHVDFNIVISSMEPLIVGTRRLVDLALSSPYMFPPRILFTSSIGAVRSRFHFFFTETQPILMAIDIDWTQNFAPETSITYPDVAIGSGYPESKWVAERVLTLARERTAVSPIIVRIGQLSGGRNGSWNPFEWVPSIVRSGQVLGCLPHAPGVVSWIPVSTAAACLVEMRRSEEFVLHLAHPNPVSWCEIFGPISEVLGVRLVPYPTWLSALEASLNDSARSGPRNTFNPASRLLDFFQSANKPLSFTDAEAFGFPRLCTENAVKAAPSLENGKLCPLGKLDVERWLKYWTDVGHLCFV</sequence>
<comment type="caution">
    <text evidence="5">The sequence shown here is derived from an EMBL/GenBank/DDBJ whole genome shotgun (WGS) entry which is preliminary data.</text>
</comment>
<evidence type="ECO:0000256" key="2">
    <source>
        <dbReference type="ARBA" id="ARBA00022553"/>
    </source>
</evidence>
<dbReference type="PANTHER" id="PTHR43439">
    <property type="entry name" value="PHENYLACETATE-COENZYME A LIGASE"/>
    <property type="match status" value="1"/>
</dbReference>
<dbReference type="Proteomes" id="UP000807353">
    <property type="component" value="Unassembled WGS sequence"/>
</dbReference>
<dbReference type="SUPFAM" id="SSF51735">
    <property type="entry name" value="NAD(P)-binding Rossmann-fold domains"/>
    <property type="match status" value="1"/>
</dbReference>
<gene>
    <name evidence="5" type="ORF">BDZ94DRAFT_1158916</name>
</gene>
<protein>
    <recommendedName>
        <fullName evidence="7">Acetyl-CoA synthetase-like protein</fullName>
    </recommendedName>
</protein>
<name>A0A9P5YDL8_9AGAR</name>
<evidence type="ECO:0000313" key="5">
    <source>
        <dbReference type="EMBL" id="KAF9465931.1"/>
    </source>
</evidence>
<dbReference type="EMBL" id="MU150244">
    <property type="protein sequence ID" value="KAF9465931.1"/>
    <property type="molecule type" value="Genomic_DNA"/>
</dbReference>
<keyword evidence="2" id="KW-0597">Phosphoprotein</keyword>
<proteinExistence type="predicted"/>
<dbReference type="AlphaFoldDB" id="A0A9P5YDL8"/>
<dbReference type="InterPro" id="IPR000873">
    <property type="entry name" value="AMP-dep_synth/lig_dom"/>
</dbReference>
<reference evidence="5" key="1">
    <citation type="submission" date="2020-11" db="EMBL/GenBank/DDBJ databases">
        <authorList>
            <consortium name="DOE Joint Genome Institute"/>
            <person name="Ahrendt S."/>
            <person name="Riley R."/>
            <person name="Andreopoulos W."/>
            <person name="Labutti K."/>
            <person name="Pangilinan J."/>
            <person name="Ruiz-Duenas F.J."/>
            <person name="Barrasa J.M."/>
            <person name="Sanchez-Garcia M."/>
            <person name="Camarero S."/>
            <person name="Miyauchi S."/>
            <person name="Serrano A."/>
            <person name="Linde D."/>
            <person name="Babiker R."/>
            <person name="Drula E."/>
            <person name="Ayuso-Fernandez I."/>
            <person name="Pacheco R."/>
            <person name="Padilla G."/>
            <person name="Ferreira P."/>
            <person name="Barriuso J."/>
            <person name="Kellner H."/>
            <person name="Castanera R."/>
            <person name="Alfaro M."/>
            <person name="Ramirez L."/>
            <person name="Pisabarro A.G."/>
            <person name="Kuo A."/>
            <person name="Tritt A."/>
            <person name="Lipzen A."/>
            <person name="He G."/>
            <person name="Yan M."/>
            <person name="Ng V."/>
            <person name="Cullen D."/>
            <person name="Martin F."/>
            <person name="Rosso M.-N."/>
            <person name="Henrissat B."/>
            <person name="Hibbett D."/>
            <person name="Martinez A.T."/>
            <person name="Grigoriev I.V."/>
        </authorList>
    </citation>
    <scope>NUCLEOTIDE SEQUENCE</scope>
    <source>
        <strain evidence="5">CBS 247.69</strain>
    </source>
</reference>
<dbReference type="InterPro" id="IPR051414">
    <property type="entry name" value="Adenylate-forming_Reductase"/>
</dbReference>
<dbReference type="OrthoDB" id="429813at2759"/>
<dbReference type="Gene3D" id="3.40.50.12780">
    <property type="entry name" value="N-terminal domain of ligase-like"/>
    <property type="match status" value="1"/>
</dbReference>
<keyword evidence="1" id="KW-0596">Phosphopantetheine</keyword>
<dbReference type="InterPro" id="IPR020845">
    <property type="entry name" value="AMP-binding_CS"/>
</dbReference>
<accession>A0A9P5YDL8</accession>
<dbReference type="Pfam" id="PF23562">
    <property type="entry name" value="AMP-binding_C_3"/>
    <property type="match status" value="1"/>
</dbReference>
<evidence type="ECO:0008006" key="7">
    <source>
        <dbReference type="Google" id="ProtNLM"/>
    </source>
</evidence>
<dbReference type="PANTHER" id="PTHR43439:SF2">
    <property type="entry name" value="ENZYME, PUTATIVE (JCVI)-RELATED"/>
    <property type="match status" value="1"/>
</dbReference>
<dbReference type="Pfam" id="PF00501">
    <property type="entry name" value="AMP-binding"/>
    <property type="match status" value="1"/>
</dbReference>
<keyword evidence="6" id="KW-1185">Reference proteome</keyword>
<dbReference type="InterPro" id="IPR042099">
    <property type="entry name" value="ANL_N_sf"/>
</dbReference>
<dbReference type="PROSITE" id="PS00455">
    <property type="entry name" value="AMP_BINDING"/>
    <property type="match status" value="1"/>
</dbReference>
<dbReference type="Gene3D" id="3.40.50.720">
    <property type="entry name" value="NAD(P)-binding Rossmann-like Domain"/>
    <property type="match status" value="1"/>
</dbReference>
<dbReference type="InterPro" id="IPR036291">
    <property type="entry name" value="NAD(P)-bd_dom_sf"/>
</dbReference>
<evidence type="ECO:0000259" key="3">
    <source>
        <dbReference type="Pfam" id="PF00501"/>
    </source>
</evidence>
<evidence type="ECO:0000259" key="4">
    <source>
        <dbReference type="Pfam" id="PF07993"/>
    </source>
</evidence>
<evidence type="ECO:0000256" key="1">
    <source>
        <dbReference type="ARBA" id="ARBA00022450"/>
    </source>
</evidence>
<dbReference type="InterPro" id="IPR013120">
    <property type="entry name" value="FAR_NAD-bd"/>
</dbReference>